<evidence type="ECO:0000259" key="13">
    <source>
        <dbReference type="PROSITE" id="PS50059"/>
    </source>
</evidence>
<dbReference type="SUPFAM" id="SSF54534">
    <property type="entry name" value="FKBP-like"/>
    <property type="match status" value="1"/>
</dbReference>
<dbReference type="InterPro" id="IPR011992">
    <property type="entry name" value="EF-hand-dom_pair"/>
</dbReference>
<evidence type="ECO:0000256" key="2">
    <source>
        <dbReference type="ARBA" id="ARBA00013194"/>
    </source>
</evidence>
<keyword evidence="6" id="KW-0256">Endoplasmic reticulum</keyword>
<feature type="domain" description="PPIase FKBP-type" evidence="13">
    <location>
        <begin position="63"/>
        <end position="153"/>
    </location>
</feature>
<evidence type="ECO:0000256" key="10">
    <source>
        <dbReference type="ARBA" id="ARBA00023235"/>
    </source>
</evidence>
<keyword evidence="12" id="KW-1133">Transmembrane helix</keyword>
<keyword evidence="8 11" id="KW-0697">Rotamase</keyword>
<evidence type="ECO:0000256" key="3">
    <source>
        <dbReference type="ARBA" id="ARBA00022723"/>
    </source>
</evidence>
<evidence type="ECO:0000256" key="7">
    <source>
        <dbReference type="ARBA" id="ARBA00022837"/>
    </source>
</evidence>
<evidence type="ECO:0000313" key="15">
    <source>
        <dbReference type="Proteomes" id="UP000694871"/>
    </source>
</evidence>
<dbReference type="InterPro" id="IPR002048">
    <property type="entry name" value="EF_hand_dom"/>
</dbReference>
<dbReference type="PROSITE" id="PS00018">
    <property type="entry name" value="EF_HAND_1"/>
    <property type="match status" value="1"/>
</dbReference>
<keyword evidence="12" id="KW-0812">Transmembrane</keyword>
<gene>
    <name evidence="16" type="primary">FKBP14</name>
</gene>
<name>A0ABM1LGU6_GEKJA</name>
<dbReference type="InterPro" id="IPR001179">
    <property type="entry name" value="PPIase_FKBP_dom"/>
</dbReference>
<keyword evidence="12" id="KW-0472">Membrane</keyword>
<organism evidence="15 16">
    <name type="scientific">Gekko japonicus</name>
    <name type="common">Schlegel's Japanese gecko</name>
    <dbReference type="NCBI Taxonomy" id="146911"/>
    <lineage>
        <taxon>Eukaryota</taxon>
        <taxon>Metazoa</taxon>
        <taxon>Chordata</taxon>
        <taxon>Craniata</taxon>
        <taxon>Vertebrata</taxon>
        <taxon>Euteleostomi</taxon>
        <taxon>Lepidosauria</taxon>
        <taxon>Squamata</taxon>
        <taxon>Bifurcata</taxon>
        <taxon>Gekkota</taxon>
        <taxon>Gekkonidae</taxon>
        <taxon>Gekkoninae</taxon>
        <taxon>Gekko</taxon>
    </lineage>
</organism>
<feature type="domain" description="EF-hand" evidence="14">
    <location>
        <begin position="153"/>
        <end position="188"/>
    </location>
</feature>
<dbReference type="EC" id="5.2.1.8" evidence="2 11"/>
<feature type="domain" description="EF-hand" evidence="14">
    <location>
        <begin position="197"/>
        <end position="229"/>
    </location>
</feature>
<keyword evidence="4" id="KW-0732">Signal</keyword>
<evidence type="ECO:0000313" key="16">
    <source>
        <dbReference type="RefSeq" id="XP_015285183.1"/>
    </source>
</evidence>
<dbReference type="GO" id="GO:0016853">
    <property type="term" value="F:isomerase activity"/>
    <property type="evidence" value="ECO:0007669"/>
    <property type="project" value="UniProtKB-KW"/>
</dbReference>
<sequence>MVRESHVLKARRQLWKPPEWKLLFGLLSFVFVAFGTGALIPEPEVKIETLHKPFICKRKTQRGDMMLVHYEGYFEKDGSLFHSTHKHNDGQPTWFTLGINEVIKGWDKGLVGMCVGEKRRLTVPPSLGYGKEGKGKIPPETTLIFNIDLVEIRNGPRSHESFQEMDLNDDWKLSKEEVKMYLKKEFERHGAVVNDSHHDTLVEDIFSKEDEDTDGFISAREFVYTHDEL</sequence>
<evidence type="ECO:0000256" key="11">
    <source>
        <dbReference type="PROSITE-ProRule" id="PRU00277"/>
    </source>
</evidence>
<proteinExistence type="predicted"/>
<dbReference type="RefSeq" id="XP_015285183.1">
    <property type="nucleotide sequence ID" value="XM_015429697.1"/>
</dbReference>
<dbReference type="Pfam" id="PF00254">
    <property type="entry name" value="FKBP_C"/>
    <property type="match status" value="1"/>
</dbReference>
<dbReference type="Proteomes" id="UP000694871">
    <property type="component" value="Unplaced"/>
</dbReference>
<reference evidence="16" key="1">
    <citation type="submission" date="2025-08" db="UniProtKB">
        <authorList>
            <consortium name="RefSeq"/>
        </authorList>
    </citation>
    <scope>IDENTIFICATION</scope>
</reference>
<keyword evidence="3" id="KW-0479">Metal-binding</keyword>
<keyword evidence="7" id="KW-0106">Calcium</keyword>
<dbReference type="InterPro" id="IPR046357">
    <property type="entry name" value="PPIase_dom_sf"/>
</dbReference>
<dbReference type="PANTHER" id="PTHR46222">
    <property type="entry name" value="PEPTIDYL-PROLYL CIS-TRANS ISOMERASE FKBP7/14"/>
    <property type="match status" value="1"/>
</dbReference>
<dbReference type="Gene3D" id="3.10.50.40">
    <property type="match status" value="1"/>
</dbReference>
<accession>A0ABM1LGU6</accession>
<keyword evidence="15" id="KW-1185">Reference proteome</keyword>
<evidence type="ECO:0000259" key="14">
    <source>
        <dbReference type="PROSITE" id="PS50222"/>
    </source>
</evidence>
<dbReference type="PROSITE" id="PS50059">
    <property type="entry name" value="FKBP_PPIASE"/>
    <property type="match status" value="1"/>
</dbReference>
<dbReference type="InterPro" id="IPR018247">
    <property type="entry name" value="EF_Hand_1_Ca_BS"/>
</dbReference>
<dbReference type="GeneID" id="107126171"/>
<evidence type="ECO:0000256" key="6">
    <source>
        <dbReference type="ARBA" id="ARBA00022824"/>
    </source>
</evidence>
<dbReference type="PANTHER" id="PTHR46222:SF1">
    <property type="entry name" value="PEPTIDYL-PROLYL CIS-TRANS ISOMERASE FKBP14"/>
    <property type="match status" value="1"/>
</dbReference>
<evidence type="ECO:0000256" key="1">
    <source>
        <dbReference type="ARBA" id="ARBA00000971"/>
    </source>
</evidence>
<keyword evidence="5" id="KW-0677">Repeat</keyword>
<keyword evidence="10 11" id="KW-0413">Isomerase</keyword>
<comment type="catalytic activity">
    <reaction evidence="1 11">
        <text>[protein]-peptidylproline (omega=180) = [protein]-peptidylproline (omega=0)</text>
        <dbReference type="Rhea" id="RHEA:16237"/>
        <dbReference type="Rhea" id="RHEA-COMP:10747"/>
        <dbReference type="Rhea" id="RHEA-COMP:10748"/>
        <dbReference type="ChEBI" id="CHEBI:83833"/>
        <dbReference type="ChEBI" id="CHEBI:83834"/>
        <dbReference type="EC" id="5.2.1.8"/>
    </reaction>
</comment>
<dbReference type="SUPFAM" id="SSF47473">
    <property type="entry name" value="EF-hand"/>
    <property type="match status" value="1"/>
</dbReference>
<evidence type="ECO:0000256" key="12">
    <source>
        <dbReference type="SAM" id="Phobius"/>
    </source>
</evidence>
<keyword evidence="9" id="KW-0325">Glycoprotein</keyword>
<evidence type="ECO:0000256" key="9">
    <source>
        <dbReference type="ARBA" id="ARBA00023180"/>
    </source>
</evidence>
<evidence type="ECO:0000256" key="8">
    <source>
        <dbReference type="ARBA" id="ARBA00023110"/>
    </source>
</evidence>
<dbReference type="InterPro" id="IPR052273">
    <property type="entry name" value="PPIase_FKBP"/>
</dbReference>
<dbReference type="Gene3D" id="1.10.238.10">
    <property type="entry name" value="EF-hand"/>
    <property type="match status" value="1"/>
</dbReference>
<feature type="transmembrane region" description="Helical" evidence="12">
    <location>
        <begin position="20"/>
        <end position="40"/>
    </location>
</feature>
<protein>
    <recommendedName>
        <fullName evidence="2 11">peptidylprolyl isomerase</fullName>
        <ecNumber evidence="2 11">5.2.1.8</ecNumber>
    </recommendedName>
</protein>
<dbReference type="PROSITE" id="PS50222">
    <property type="entry name" value="EF_HAND_2"/>
    <property type="match status" value="2"/>
</dbReference>
<evidence type="ECO:0000256" key="5">
    <source>
        <dbReference type="ARBA" id="ARBA00022737"/>
    </source>
</evidence>
<evidence type="ECO:0000256" key="4">
    <source>
        <dbReference type="ARBA" id="ARBA00022729"/>
    </source>
</evidence>